<sequence>MSNFLIAISLILLLALGVAALFLAGSSHKSASADDPTKDKE</sequence>
<evidence type="ECO:0000313" key="1">
    <source>
        <dbReference type="EMBL" id="MBT2990687.1"/>
    </source>
</evidence>
<name>A0A944MFX1_9GAMM</name>
<comment type="caution">
    <text evidence="1">The sequence shown here is derived from an EMBL/GenBank/DDBJ whole genome shotgun (WGS) entry which is preliminary data.</text>
</comment>
<gene>
    <name evidence="1" type="ORF">KME65_17160</name>
</gene>
<dbReference type="AlphaFoldDB" id="A0A944MFX1"/>
<protein>
    <submittedName>
        <fullName evidence="1">Single-stranded DNA-binding protein</fullName>
    </submittedName>
</protein>
<proteinExistence type="predicted"/>
<evidence type="ECO:0000313" key="2">
    <source>
        <dbReference type="Proteomes" id="UP000770889"/>
    </source>
</evidence>
<accession>A0A944MFX1</accession>
<dbReference type="Proteomes" id="UP000770889">
    <property type="component" value="Unassembled WGS sequence"/>
</dbReference>
<organism evidence="1 2">
    <name type="scientific">Candidatus Thiodiazotropha taylori</name>
    <dbReference type="NCBI Taxonomy" id="2792791"/>
    <lineage>
        <taxon>Bacteria</taxon>
        <taxon>Pseudomonadati</taxon>
        <taxon>Pseudomonadota</taxon>
        <taxon>Gammaproteobacteria</taxon>
        <taxon>Chromatiales</taxon>
        <taxon>Sedimenticolaceae</taxon>
        <taxon>Candidatus Thiodiazotropha</taxon>
    </lineage>
</organism>
<keyword evidence="1" id="KW-0238">DNA-binding</keyword>
<dbReference type="EMBL" id="JAHHGM010000019">
    <property type="protein sequence ID" value="MBT2990687.1"/>
    <property type="molecule type" value="Genomic_DNA"/>
</dbReference>
<reference evidence="1 2" key="1">
    <citation type="submission" date="2021-05" db="EMBL/GenBank/DDBJ databases">
        <title>Genetic and Functional Diversity in Clade A Lucinid endosymbionts from the Bahamas.</title>
        <authorList>
            <person name="Giani N.M."/>
            <person name="Engel A.S."/>
            <person name="Campbell B.J."/>
        </authorList>
    </citation>
    <scope>NUCLEOTIDE SEQUENCE [LARGE SCALE GENOMIC DNA]</scope>
    <source>
        <strain evidence="1">LUC16012Gg_MoonRockCtena</strain>
    </source>
</reference>
<dbReference type="GO" id="GO:0003677">
    <property type="term" value="F:DNA binding"/>
    <property type="evidence" value="ECO:0007669"/>
    <property type="project" value="UniProtKB-KW"/>
</dbReference>